<dbReference type="InterPro" id="IPR012349">
    <property type="entry name" value="Split_barrel_FMN-bd"/>
</dbReference>
<reference evidence="3 4" key="1">
    <citation type="submission" date="2023-02" db="EMBL/GenBank/DDBJ databases">
        <title>Bacterial whole genomic sequence of Curvibacter sp. HBC61.</title>
        <authorList>
            <person name="Le V."/>
            <person name="Ko S.-R."/>
            <person name="Ahn C.-Y."/>
            <person name="Oh H.-M."/>
        </authorList>
    </citation>
    <scope>NUCLEOTIDE SEQUENCE [LARGE SCALE GENOMIC DNA]</scope>
    <source>
        <strain evidence="3 4">HBC61</strain>
    </source>
</reference>
<dbReference type="InterPro" id="IPR011576">
    <property type="entry name" value="Pyridox_Oxase_N"/>
</dbReference>
<proteinExistence type="predicted"/>
<dbReference type="PANTHER" id="PTHR42815">
    <property type="entry name" value="FAD-BINDING, PUTATIVE (AFU_ORTHOLOGUE AFUA_6G07600)-RELATED"/>
    <property type="match status" value="1"/>
</dbReference>
<dbReference type="Proteomes" id="UP001528673">
    <property type="component" value="Unassembled WGS sequence"/>
</dbReference>
<sequence>MSRAYADLAFTPTVRAWQTRMGSRAAYARLDGPVDRHAALTGLEAAFIAARDGFYQASVSETGWPYVQYRGGPAGFLQVLDAQTLAYADFRGNRQYISAGNLAGQDRVSLLLMDYAQQQRLKILGRVRLIEAAQQPELMAQLQPTDYRAQVERAVVITVEAFDWNCPQHITPRFTEAEVEQAVQPLRKALAEAQEQVRALQAQAAFRASPPAAAAAD</sequence>
<evidence type="ECO:0000256" key="1">
    <source>
        <dbReference type="SAM" id="Coils"/>
    </source>
</evidence>
<accession>A0ABT5MUV0</accession>
<feature type="coiled-coil region" evidence="1">
    <location>
        <begin position="176"/>
        <end position="203"/>
    </location>
</feature>
<evidence type="ECO:0000313" key="3">
    <source>
        <dbReference type="EMBL" id="MDD0837680.1"/>
    </source>
</evidence>
<dbReference type="EMBL" id="JAQSIP010000002">
    <property type="protein sequence ID" value="MDD0837680.1"/>
    <property type="molecule type" value="Genomic_DNA"/>
</dbReference>
<dbReference type="Pfam" id="PF01243">
    <property type="entry name" value="PNPOx_N"/>
    <property type="match status" value="1"/>
</dbReference>
<feature type="domain" description="Pyridoxamine 5'-phosphate oxidase N-terminal" evidence="2">
    <location>
        <begin position="46"/>
        <end position="159"/>
    </location>
</feature>
<name>A0ABT5MUV0_9BURK</name>
<gene>
    <name evidence="3" type="ORF">PSQ40_03755</name>
</gene>
<dbReference type="SUPFAM" id="SSF50475">
    <property type="entry name" value="FMN-binding split barrel"/>
    <property type="match status" value="1"/>
</dbReference>
<keyword evidence="4" id="KW-1185">Reference proteome</keyword>
<dbReference type="RefSeq" id="WP_273948933.1">
    <property type="nucleotide sequence ID" value="NZ_JAQSIP010000002.1"/>
</dbReference>
<keyword evidence="1" id="KW-0175">Coiled coil</keyword>
<comment type="caution">
    <text evidence="3">The sequence shown here is derived from an EMBL/GenBank/DDBJ whole genome shotgun (WGS) entry which is preliminary data.</text>
</comment>
<dbReference type="Gene3D" id="2.30.110.10">
    <property type="entry name" value="Electron Transport, Fmn-binding Protein, Chain A"/>
    <property type="match status" value="1"/>
</dbReference>
<dbReference type="PANTHER" id="PTHR42815:SF2">
    <property type="entry name" value="FAD-BINDING, PUTATIVE (AFU_ORTHOLOGUE AFUA_6G07600)-RELATED"/>
    <property type="match status" value="1"/>
</dbReference>
<protein>
    <submittedName>
        <fullName evidence="3">Pyridoxamine 5'-phosphate oxidase family protein</fullName>
    </submittedName>
</protein>
<organism evidence="3 4">
    <name type="scientific">Curvibacter cyanobacteriorum</name>
    <dbReference type="NCBI Taxonomy" id="3026422"/>
    <lineage>
        <taxon>Bacteria</taxon>
        <taxon>Pseudomonadati</taxon>
        <taxon>Pseudomonadota</taxon>
        <taxon>Betaproteobacteria</taxon>
        <taxon>Burkholderiales</taxon>
        <taxon>Comamonadaceae</taxon>
        <taxon>Curvibacter</taxon>
    </lineage>
</organism>
<evidence type="ECO:0000313" key="4">
    <source>
        <dbReference type="Proteomes" id="UP001528673"/>
    </source>
</evidence>
<evidence type="ECO:0000259" key="2">
    <source>
        <dbReference type="Pfam" id="PF01243"/>
    </source>
</evidence>